<comment type="caution">
    <text evidence="2">The sequence shown here is derived from an EMBL/GenBank/DDBJ whole genome shotgun (WGS) entry which is preliminary data.</text>
</comment>
<name>A0A8J4WU78_9TREM</name>
<feature type="non-terminal residue" evidence="2">
    <location>
        <position position="1"/>
    </location>
</feature>
<evidence type="ECO:0000313" key="2">
    <source>
        <dbReference type="EMBL" id="KAF5397207.1"/>
    </source>
</evidence>
<keyword evidence="3" id="KW-1185">Reference proteome</keyword>
<keyword evidence="1" id="KW-0732">Signal</keyword>
<dbReference type="AlphaFoldDB" id="A0A8J4WU78"/>
<feature type="signal peptide" evidence="1">
    <location>
        <begin position="1"/>
        <end position="27"/>
    </location>
</feature>
<protein>
    <submittedName>
        <fullName evidence="2">Uncharacterized protein</fullName>
    </submittedName>
</protein>
<proteinExistence type="predicted"/>
<dbReference type="EMBL" id="LUCH01006611">
    <property type="protein sequence ID" value="KAF5397207.1"/>
    <property type="molecule type" value="Genomic_DNA"/>
</dbReference>
<reference evidence="2" key="1">
    <citation type="submission" date="2019-05" db="EMBL/GenBank/DDBJ databases">
        <title>Annotation for the trematode Paragonimus heterotremus.</title>
        <authorList>
            <person name="Choi Y.-J."/>
        </authorList>
    </citation>
    <scope>NUCLEOTIDE SEQUENCE</scope>
    <source>
        <strain evidence="2">LC</strain>
    </source>
</reference>
<feature type="chain" id="PRO_5035250876" evidence="1">
    <location>
        <begin position="28"/>
        <end position="181"/>
    </location>
</feature>
<evidence type="ECO:0000256" key="1">
    <source>
        <dbReference type="SAM" id="SignalP"/>
    </source>
</evidence>
<accession>A0A8J4WU78</accession>
<dbReference type="Proteomes" id="UP000748531">
    <property type="component" value="Unassembled WGS sequence"/>
</dbReference>
<dbReference type="OrthoDB" id="10364424at2759"/>
<gene>
    <name evidence="2" type="ORF">PHET_09855</name>
</gene>
<organism evidence="2 3">
    <name type="scientific">Paragonimus heterotremus</name>
    <dbReference type="NCBI Taxonomy" id="100268"/>
    <lineage>
        <taxon>Eukaryota</taxon>
        <taxon>Metazoa</taxon>
        <taxon>Spiralia</taxon>
        <taxon>Lophotrochozoa</taxon>
        <taxon>Platyhelminthes</taxon>
        <taxon>Trematoda</taxon>
        <taxon>Digenea</taxon>
        <taxon>Plagiorchiida</taxon>
        <taxon>Troglotremata</taxon>
        <taxon>Troglotrematidae</taxon>
        <taxon>Paragonimus</taxon>
    </lineage>
</organism>
<sequence>LHCWKSPKLFVPELALLFRIFSHRVLGAQNSQCVGEVISALVRDLIRNTFGSEWFLSHFKLERCVYMSFLNFKKLLETTLIFRDFIMLCSKLFHNPRVSLIDVIRLLDDITKNSEFDQPLLRHATEVIRNKFDLMSVGFVLIRRLSEIAECLPGIRSEEQNSIKYEDFMKNVIELFISRLL</sequence>
<evidence type="ECO:0000313" key="3">
    <source>
        <dbReference type="Proteomes" id="UP000748531"/>
    </source>
</evidence>